<organism evidence="1 2">
    <name type="scientific">Sedimentisphaera salicampi</name>
    <dbReference type="NCBI Taxonomy" id="1941349"/>
    <lineage>
        <taxon>Bacteria</taxon>
        <taxon>Pseudomonadati</taxon>
        <taxon>Planctomycetota</taxon>
        <taxon>Phycisphaerae</taxon>
        <taxon>Sedimentisphaerales</taxon>
        <taxon>Sedimentisphaeraceae</taxon>
        <taxon>Sedimentisphaera</taxon>
    </lineage>
</organism>
<dbReference type="SUPFAM" id="SSF49899">
    <property type="entry name" value="Concanavalin A-like lectins/glucanases"/>
    <property type="match status" value="2"/>
</dbReference>
<dbReference type="Pfam" id="PF13385">
    <property type="entry name" value="Laminin_G_3"/>
    <property type="match status" value="2"/>
</dbReference>
<proteinExistence type="predicted"/>
<accession>A0A1W6LQ09</accession>
<name>A0A1W6LQ09_9BACT</name>
<dbReference type="PANTHER" id="PTHR42535">
    <property type="entry name" value="OOKINETE PROTEIN, PUTATIVE-RELATED"/>
    <property type="match status" value="1"/>
</dbReference>
<dbReference type="STRING" id="1941349.STSP1_02285"/>
<dbReference type="Gene3D" id="2.60.120.200">
    <property type="match status" value="2"/>
</dbReference>
<dbReference type="PANTHER" id="PTHR42535:SF2">
    <property type="entry name" value="CHROMOSOME UNDETERMINED SCAFFOLD_146, WHOLE GENOME SHOTGUN SEQUENCE"/>
    <property type="match status" value="1"/>
</dbReference>
<protein>
    <recommendedName>
        <fullName evidence="3">LamG-like jellyroll fold domain-containing protein</fullName>
    </recommendedName>
</protein>
<reference evidence="2" key="1">
    <citation type="submission" date="2017-04" db="EMBL/GenBank/DDBJ databases">
        <title>Comparative genomics and description of representatives of a novel lineage of planctomycetes thriving in anoxic sediments.</title>
        <authorList>
            <person name="Spring S."/>
            <person name="Bunk B."/>
            <person name="Sproer C."/>
        </authorList>
    </citation>
    <scope>NUCLEOTIDE SEQUENCE [LARGE SCALE GENOMIC DNA]</scope>
    <source>
        <strain evidence="2">ST-PulAB-D4</strain>
    </source>
</reference>
<dbReference type="KEGG" id="pbp:STSP1_02285"/>
<sequence>MRGHFPRNSARNVYIDLCTSSLKELTMLKKLLLFIGIFAVSFFAVSQASTPWLHWKLDQNSGKAAFDSSGNRREANLYGQTFKDNSSEGIVGSSLLFDGSSESASYHFSSSEFEEYTICFWVKAASLSQKQYCAPLNTYGASSNGFQIDVDGSSPGNYRYISGSGEIIMGSAQKQWVHLAVSGTESETKVYYNGTFAGSKTLSDNIFNQIAIGVNRNGSRFFNGYIDDVQVYDRKLSNSEIHYIYANPGEVVSPEPAVYNIRPEDGEVGFPSGANLTWDTAGCYLFEPKFDIYFGQTAQSLEKIRGSYESKSLDYPLSAGNRYYWRIDIIDDNDSVHQGSLRSFVTFSSSLELLNLGLNSFSQSGELYSTQDSSVLNNEVYIPQAPQLEDGVSGKAFSFTKDNRNELSCSLGQKSFAKGENWSLNMFLKIDSENDSWTRMVGLGTQTQHGLYILEDYKLGFIYDMDYIVKTSSRLVPERWYMLTLIKDGEKIKLYINGRLESDEPYENLKNEDYDFLPYYSQFTQFQGAVDEFKIFAGAITDSKIEQELEILAGNTEISSNFTPDRNILSIFASEWLSELSHDQAIPSGDLNLYSDLCCYASDYNWDNRVDILDYSVFAFNKRFLK</sequence>
<evidence type="ECO:0000313" key="1">
    <source>
        <dbReference type="EMBL" id="ARN57859.1"/>
    </source>
</evidence>
<dbReference type="InterPro" id="IPR013320">
    <property type="entry name" value="ConA-like_dom_sf"/>
</dbReference>
<gene>
    <name evidence="1" type="ORF">STSP1_02285</name>
</gene>
<dbReference type="AlphaFoldDB" id="A0A1W6LQ09"/>
<evidence type="ECO:0008006" key="3">
    <source>
        <dbReference type="Google" id="ProtNLM"/>
    </source>
</evidence>
<evidence type="ECO:0000313" key="2">
    <source>
        <dbReference type="Proteomes" id="UP000193334"/>
    </source>
</evidence>
<dbReference type="Proteomes" id="UP000193334">
    <property type="component" value="Chromosome"/>
</dbReference>
<keyword evidence="2" id="KW-1185">Reference proteome</keyword>
<dbReference type="EMBL" id="CP021023">
    <property type="protein sequence ID" value="ARN57859.1"/>
    <property type="molecule type" value="Genomic_DNA"/>
</dbReference>